<proteinExistence type="predicted"/>
<feature type="transmembrane region" description="Helical" evidence="1">
    <location>
        <begin position="185"/>
        <end position="204"/>
    </location>
</feature>
<keyword evidence="1" id="KW-0812">Transmembrane</keyword>
<evidence type="ECO:0000256" key="1">
    <source>
        <dbReference type="SAM" id="Phobius"/>
    </source>
</evidence>
<reference evidence="2 3" key="1">
    <citation type="submission" date="2018-05" db="EMBL/GenBank/DDBJ databases">
        <title>Genomic Encyclopedia of Type Strains, Phase IV (KMG-IV): sequencing the most valuable type-strain genomes for metagenomic binning, comparative biology and taxonomic classification.</title>
        <authorList>
            <person name="Goeker M."/>
        </authorList>
    </citation>
    <scope>NUCLEOTIDE SEQUENCE [LARGE SCALE GENOMIC DNA]</scope>
    <source>
        <strain evidence="2 3">DSM 28816</strain>
    </source>
</reference>
<name>A0A318EQI6_9FIRM</name>
<sequence>MNLIISKQLKEMFVDKAMVFFLIVSILIGGIAAPVIKKDYFMVTVATISFLLIVQLAPSLFTEEKENKTLETLLSTPISMKSIYRGKTLFCFLTCGCVLCLSMSIGVSISYIKYYEFVYSLLELLMICVLLLLGVYNASKQAVYYSLLSDDSRSCSLKVIVTTLLYIVLADVIAVPINIDFTKRMILRGVYLVIQLIIGIVYWIKTRKYMDKAVIFLSFRL</sequence>
<comment type="caution">
    <text evidence="2">The sequence shown here is derived from an EMBL/GenBank/DDBJ whole genome shotgun (WGS) entry which is preliminary data.</text>
</comment>
<feature type="transmembrane region" description="Helical" evidence="1">
    <location>
        <begin position="12"/>
        <end position="34"/>
    </location>
</feature>
<keyword evidence="1" id="KW-0472">Membrane</keyword>
<feature type="transmembrane region" description="Helical" evidence="1">
    <location>
        <begin position="89"/>
        <end position="111"/>
    </location>
</feature>
<dbReference type="Proteomes" id="UP000247523">
    <property type="component" value="Unassembled WGS sequence"/>
</dbReference>
<evidence type="ECO:0000313" key="3">
    <source>
        <dbReference type="Proteomes" id="UP000247523"/>
    </source>
</evidence>
<feature type="transmembrane region" description="Helical" evidence="1">
    <location>
        <begin position="40"/>
        <end position="61"/>
    </location>
</feature>
<evidence type="ECO:0000313" key="2">
    <source>
        <dbReference type="EMBL" id="PXV91646.1"/>
    </source>
</evidence>
<organism evidence="2 3">
    <name type="scientific">Lachnotalea glycerini</name>
    <dbReference type="NCBI Taxonomy" id="1763509"/>
    <lineage>
        <taxon>Bacteria</taxon>
        <taxon>Bacillati</taxon>
        <taxon>Bacillota</taxon>
        <taxon>Clostridia</taxon>
        <taxon>Lachnospirales</taxon>
        <taxon>Lachnospiraceae</taxon>
        <taxon>Lachnotalea</taxon>
    </lineage>
</organism>
<protein>
    <submittedName>
        <fullName evidence="2">ABC-2 family transporter</fullName>
    </submittedName>
</protein>
<dbReference type="AlphaFoldDB" id="A0A318EQI6"/>
<keyword evidence="1" id="KW-1133">Transmembrane helix</keyword>
<dbReference type="RefSeq" id="WP_110290797.1">
    <property type="nucleotide sequence ID" value="NZ_QICS01000003.1"/>
</dbReference>
<accession>A0A318EQI6</accession>
<gene>
    <name evidence="2" type="ORF">C8E03_103204</name>
</gene>
<feature type="transmembrane region" description="Helical" evidence="1">
    <location>
        <begin position="117"/>
        <end position="138"/>
    </location>
</feature>
<feature type="transmembrane region" description="Helical" evidence="1">
    <location>
        <begin position="159"/>
        <end position="179"/>
    </location>
</feature>
<dbReference type="EMBL" id="QICS01000003">
    <property type="protein sequence ID" value="PXV91646.1"/>
    <property type="molecule type" value="Genomic_DNA"/>
</dbReference>